<comment type="caution">
    <text evidence="1">The sequence shown here is derived from an EMBL/GenBank/DDBJ whole genome shotgun (WGS) entry which is preliminary data.</text>
</comment>
<accession>A0A829ZDV4</accession>
<gene>
    <name evidence="1" type="ORF">IMSAGC017_01623</name>
</gene>
<evidence type="ECO:0000313" key="2">
    <source>
        <dbReference type="Proteomes" id="UP000490821"/>
    </source>
</evidence>
<dbReference type="Proteomes" id="UP000490821">
    <property type="component" value="Unassembled WGS sequence"/>
</dbReference>
<dbReference type="EMBL" id="BLMI01000193">
    <property type="protein sequence ID" value="GFI41578.1"/>
    <property type="molecule type" value="Genomic_DNA"/>
</dbReference>
<dbReference type="RefSeq" id="WP_267463411.1">
    <property type="nucleotide sequence ID" value="NZ_BLMI01000193.1"/>
</dbReference>
<protein>
    <submittedName>
        <fullName evidence="1">Uncharacterized protein</fullName>
    </submittedName>
</protein>
<name>A0A829ZDV4_9FIRM</name>
<organism evidence="1 2">
    <name type="scientific">Thomasclavelia cocleata</name>
    <dbReference type="NCBI Taxonomy" id="69824"/>
    <lineage>
        <taxon>Bacteria</taxon>
        <taxon>Bacillati</taxon>
        <taxon>Bacillota</taxon>
        <taxon>Erysipelotrichia</taxon>
        <taxon>Erysipelotrichales</taxon>
        <taxon>Coprobacillaceae</taxon>
        <taxon>Thomasclavelia</taxon>
    </lineage>
</organism>
<dbReference type="AlphaFoldDB" id="A0A829ZDV4"/>
<proteinExistence type="predicted"/>
<sequence length="43" mass="4803">MDEVLRTKNLNAVVELVKATQRETKSDVDRAYVTGISMGEYAT</sequence>
<evidence type="ECO:0000313" key="1">
    <source>
        <dbReference type="EMBL" id="GFI41578.1"/>
    </source>
</evidence>
<reference evidence="1 2" key="1">
    <citation type="journal article" date="2020" name="Microbiome">
        <title>Single-cell genomics of uncultured bacteria reveals dietary fiber responders in the mouse gut microbiota.</title>
        <authorList>
            <person name="Chijiiwa R."/>
            <person name="Hosokawa M."/>
            <person name="Kogawa M."/>
            <person name="Nishikawa Y."/>
            <person name="Ide K."/>
            <person name="Sakanashi C."/>
            <person name="Takahashi K."/>
            <person name="Takeyama H."/>
        </authorList>
    </citation>
    <scope>NUCLEOTIDE SEQUENCE [LARGE SCALE GENOMIC DNA]</scope>
    <source>
        <strain evidence="1">IMSAGC_017</strain>
    </source>
</reference>